<evidence type="ECO:0000313" key="4">
    <source>
        <dbReference type="Proteomes" id="UP000299102"/>
    </source>
</evidence>
<sequence length="114" mass="12391">MSQTLPMKVSAVTVANVICLKVVYRRWSTEKEYRTKSSKHFWGAGGVCLLVVPDLAMVVLLVVVQVLVRAGAGNNNAGKKKKRKARGAQSTSHANAKEDTPPPDPIDPDEPTYC</sequence>
<name>A0A4C1TE34_EUMVA</name>
<keyword evidence="2" id="KW-1133">Transmembrane helix</keyword>
<evidence type="ECO:0000256" key="1">
    <source>
        <dbReference type="SAM" id="MobiDB-lite"/>
    </source>
</evidence>
<gene>
    <name evidence="3" type="ORF">EVAR_73458_1</name>
</gene>
<keyword evidence="4" id="KW-1185">Reference proteome</keyword>
<feature type="transmembrane region" description="Helical" evidence="2">
    <location>
        <begin position="41"/>
        <end position="72"/>
    </location>
</feature>
<feature type="region of interest" description="Disordered" evidence="1">
    <location>
        <begin position="74"/>
        <end position="114"/>
    </location>
</feature>
<comment type="caution">
    <text evidence="3">The sequence shown here is derived from an EMBL/GenBank/DDBJ whole genome shotgun (WGS) entry which is preliminary data.</text>
</comment>
<accession>A0A4C1TE34</accession>
<evidence type="ECO:0000313" key="3">
    <source>
        <dbReference type="EMBL" id="GBP12476.1"/>
    </source>
</evidence>
<keyword evidence="2" id="KW-0472">Membrane</keyword>
<proteinExistence type="predicted"/>
<protein>
    <submittedName>
        <fullName evidence="3">Uncharacterized protein</fullName>
    </submittedName>
</protein>
<dbReference type="EMBL" id="BGZK01005091">
    <property type="protein sequence ID" value="GBP12476.1"/>
    <property type="molecule type" value="Genomic_DNA"/>
</dbReference>
<feature type="non-terminal residue" evidence="3">
    <location>
        <position position="114"/>
    </location>
</feature>
<dbReference type="Proteomes" id="UP000299102">
    <property type="component" value="Unassembled WGS sequence"/>
</dbReference>
<organism evidence="3 4">
    <name type="scientific">Eumeta variegata</name>
    <name type="common">Bagworm moth</name>
    <name type="synonym">Eumeta japonica</name>
    <dbReference type="NCBI Taxonomy" id="151549"/>
    <lineage>
        <taxon>Eukaryota</taxon>
        <taxon>Metazoa</taxon>
        <taxon>Ecdysozoa</taxon>
        <taxon>Arthropoda</taxon>
        <taxon>Hexapoda</taxon>
        <taxon>Insecta</taxon>
        <taxon>Pterygota</taxon>
        <taxon>Neoptera</taxon>
        <taxon>Endopterygota</taxon>
        <taxon>Lepidoptera</taxon>
        <taxon>Glossata</taxon>
        <taxon>Ditrysia</taxon>
        <taxon>Tineoidea</taxon>
        <taxon>Psychidae</taxon>
        <taxon>Oiketicinae</taxon>
        <taxon>Eumeta</taxon>
    </lineage>
</organism>
<keyword evidence="2" id="KW-0812">Transmembrane</keyword>
<reference evidence="3 4" key="1">
    <citation type="journal article" date="2019" name="Commun. Biol.">
        <title>The bagworm genome reveals a unique fibroin gene that provides high tensile strength.</title>
        <authorList>
            <person name="Kono N."/>
            <person name="Nakamura H."/>
            <person name="Ohtoshi R."/>
            <person name="Tomita M."/>
            <person name="Numata K."/>
            <person name="Arakawa K."/>
        </authorList>
    </citation>
    <scope>NUCLEOTIDE SEQUENCE [LARGE SCALE GENOMIC DNA]</scope>
</reference>
<evidence type="ECO:0000256" key="2">
    <source>
        <dbReference type="SAM" id="Phobius"/>
    </source>
</evidence>
<dbReference type="AlphaFoldDB" id="A0A4C1TE34"/>